<dbReference type="Pfam" id="PF13585">
    <property type="entry name" value="CHU_C"/>
    <property type="match status" value="1"/>
</dbReference>
<feature type="compositionally biased region" description="Acidic residues" evidence="1">
    <location>
        <begin position="2999"/>
        <end position="3023"/>
    </location>
</feature>
<feature type="compositionally biased region" description="Acidic residues" evidence="1">
    <location>
        <begin position="3609"/>
        <end position="3624"/>
    </location>
</feature>
<dbReference type="Gene3D" id="4.10.1080.10">
    <property type="entry name" value="TSP type-3 repeat"/>
    <property type="match status" value="3"/>
</dbReference>
<feature type="region of interest" description="Disordered" evidence="1">
    <location>
        <begin position="2417"/>
        <end position="2625"/>
    </location>
</feature>
<feature type="compositionally biased region" description="Polar residues" evidence="1">
    <location>
        <begin position="3175"/>
        <end position="3188"/>
    </location>
</feature>
<feature type="compositionally biased region" description="Acidic residues" evidence="1">
    <location>
        <begin position="3714"/>
        <end position="3729"/>
    </location>
</feature>
<feature type="compositionally biased region" description="Acidic residues" evidence="1">
    <location>
        <begin position="2827"/>
        <end position="2839"/>
    </location>
</feature>
<dbReference type="PATRIC" id="fig|63186.3.peg.3562"/>
<feature type="compositionally biased region" description="Acidic residues" evidence="1">
    <location>
        <begin position="3112"/>
        <end position="3129"/>
    </location>
</feature>
<dbReference type="EMBL" id="FP476056">
    <property type="protein sequence ID" value="CAZ97785.1"/>
    <property type="molecule type" value="Genomic_DNA"/>
</dbReference>
<feature type="compositionally biased region" description="Polar residues" evidence="1">
    <location>
        <begin position="2911"/>
        <end position="2924"/>
    </location>
</feature>
<reference evidence="3 4" key="2">
    <citation type="journal article" date="2012" name="Environ. Microbiol.">
        <title>Characterization of the first alginolytic operons in a marine bacterium: from their emergence in marine Flavobacteriia to their independent transfers to marine Proteobacteria and human gut Bacteroides.</title>
        <authorList>
            <person name="Thomas F."/>
            <person name="Barbeyron T."/>
            <person name="Tonon T."/>
            <person name="Genicot S."/>
            <person name="Czjzek M."/>
            <person name="Michel G."/>
        </authorList>
    </citation>
    <scope>NUCLEOTIDE SEQUENCE [LARGE SCALE GENOMIC DNA]</scope>
    <source>
        <strain evidence="4">DSM 12802 / CCUG 47099 / CIP 106680 / NCIMB 13871 / Dsij</strain>
    </source>
</reference>
<feature type="compositionally biased region" description="Basic and acidic residues" evidence="1">
    <location>
        <begin position="3338"/>
        <end position="3349"/>
    </location>
</feature>
<keyword evidence="4" id="KW-1185">Reference proteome</keyword>
<feature type="compositionally biased region" description="Acidic residues" evidence="1">
    <location>
        <begin position="3527"/>
        <end position="3552"/>
    </location>
</feature>
<feature type="compositionally biased region" description="Basic and acidic residues" evidence="1">
    <location>
        <begin position="2522"/>
        <end position="2531"/>
    </location>
</feature>
<feature type="compositionally biased region" description="Acidic residues" evidence="1">
    <location>
        <begin position="3035"/>
        <end position="3045"/>
    </location>
</feature>
<feature type="compositionally biased region" description="Acidic residues" evidence="1">
    <location>
        <begin position="3265"/>
        <end position="3283"/>
    </location>
</feature>
<keyword evidence="2" id="KW-0732">Signal</keyword>
<reference evidence="4" key="1">
    <citation type="submission" date="2009-07" db="EMBL/GenBank/DDBJ databases">
        <title>Complete genome sequence of Zobellia galactanivorans Dsij.</title>
        <authorList>
            <consortium name="Genoscope - CEA"/>
        </authorList>
    </citation>
    <scope>NUCLEOTIDE SEQUENCE [LARGE SCALE GENOMIC DNA]</scope>
    <source>
        <strain evidence="4">DSM 12802 / CCUG 47099 / CIP 106680 / NCIMB 13871 / Dsij</strain>
    </source>
</reference>
<evidence type="ECO:0000313" key="4">
    <source>
        <dbReference type="Proteomes" id="UP000008898"/>
    </source>
</evidence>
<protein>
    <submittedName>
        <fullName evidence="3">Uncharacterized protein</fullName>
    </submittedName>
</protein>
<feature type="compositionally biased region" description="Polar residues" evidence="1">
    <location>
        <begin position="2647"/>
        <end position="2660"/>
    </location>
</feature>
<dbReference type="SUPFAM" id="SSF103647">
    <property type="entry name" value="TSP type-3 repeat"/>
    <property type="match status" value="2"/>
</dbReference>
<dbReference type="Proteomes" id="UP000008898">
    <property type="component" value="Chromosome"/>
</dbReference>
<feature type="compositionally biased region" description="Acidic residues" evidence="1">
    <location>
        <begin position="2691"/>
        <end position="2700"/>
    </location>
</feature>
<dbReference type="PANTHER" id="PTHR10199:SF119">
    <property type="entry name" value="RE20510P"/>
    <property type="match status" value="1"/>
</dbReference>
<feature type="signal peptide" evidence="2">
    <location>
        <begin position="1"/>
        <end position="24"/>
    </location>
</feature>
<accession>G0L1N8</accession>
<feature type="compositionally biased region" description="Acidic residues" evidence="1">
    <location>
        <begin position="2848"/>
        <end position="2865"/>
    </location>
</feature>
<feature type="region of interest" description="Disordered" evidence="1">
    <location>
        <begin position="1832"/>
        <end position="2017"/>
    </location>
</feature>
<feature type="compositionally biased region" description="Polar residues" evidence="1">
    <location>
        <begin position="3702"/>
        <end position="3713"/>
    </location>
</feature>
<proteinExistence type="predicted"/>
<dbReference type="STRING" id="63186.ZOBELLIA_3647"/>
<feature type="compositionally biased region" description="Polar residues" evidence="1">
    <location>
        <begin position="3195"/>
        <end position="3216"/>
    </location>
</feature>
<feature type="compositionally biased region" description="Acidic residues" evidence="1">
    <location>
        <begin position="2417"/>
        <end position="2433"/>
    </location>
</feature>
<organism evidence="3 4">
    <name type="scientific">Zobellia galactanivorans (strain DSM 12802 / CCUG 47099 / CIP 106680 / NCIMB 13871 / Dsij)</name>
    <dbReference type="NCBI Taxonomy" id="63186"/>
    <lineage>
        <taxon>Bacteria</taxon>
        <taxon>Pseudomonadati</taxon>
        <taxon>Bacteroidota</taxon>
        <taxon>Flavobacteriia</taxon>
        <taxon>Flavobacteriales</taxon>
        <taxon>Flavobacteriaceae</taxon>
        <taxon>Zobellia</taxon>
    </lineage>
</organism>
<feature type="compositionally biased region" description="Acidic residues" evidence="1">
    <location>
        <begin position="2955"/>
        <end position="2964"/>
    </location>
</feature>
<feature type="compositionally biased region" description="Acidic residues" evidence="1">
    <location>
        <begin position="2470"/>
        <end position="2486"/>
    </location>
</feature>
<name>G0L1N8_ZOBGA</name>
<evidence type="ECO:0000256" key="1">
    <source>
        <dbReference type="SAM" id="MobiDB-lite"/>
    </source>
</evidence>
<dbReference type="PANTHER" id="PTHR10199">
    <property type="entry name" value="THROMBOSPONDIN"/>
    <property type="match status" value="1"/>
</dbReference>
<dbReference type="InterPro" id="IPR028974">
    <property type="entry name" value="TSP_type-3_rpt"/>
</dbReference>
<feature type="compositionally biased region" description="Acidic residues" evidence="1">
    <location>
        <begin position="3091"/>
        <end position="3103"/>
    </location>
</feature>
<feature type="compositionally biased region" description="Acidic residues" evidence="1">
    <location>
        <begin position="3299"/>
        <end position="3309"/>
    </location>
</feature>
<feature type="compositionally biased region" description="Acidic residues" evidence="1">
    <location>
        <begin position="3063"/>
        <end position="3073"/>
    </location>
</feature>
<gene>
    <name evidence="3" type="ordered locus">zobellia_3647</name>
</gene>
<dbReference type="OrthoDB" id="9805017at2"/>
<feature type="compositionally biased region" description="Acidic residues" evidence="1">
    <location>
        <begin position="3355"/>
        <end position="3367"/>
    </location>
</feature>
<feature type="compositionally biased region" description="Acidic residues" evidence="1">
    <location>
        <begin position="3327"/>
        <end position="3337"/>
    </location>
</feature>
<dbReference type="HOGENOM" id="CLU_224253_0_0_10"/>
<feature type="compositionally biased region" description="Basic and acidic residues" evidence="1">
    <location>
        <begin position="3074"/>
        <end position="3085"/>
    </location>
</feature>
<feature type="compositionally biased region" description="Polar residues" evidence="1">
    <location>
        <begin position="2667"/>
        <end position="2685"/>
    </location>
</feature>
<feature type="compositionally biased region" description="Acidic residues" evidence="1">
    <location>
        <begin position="3563"/>
        <end position="3573"/>
    </location>
</feature>
<feature type="compositionally biased region" description="Low complexity" evidence="1">
    <location>
        <begin position="3581"/>
        <end position="3590"/>
    </location>
</feature>
<dbReference type="KEGG" id="zga:ZOBELLIA_3647"/>
<evidence type="ECO:0000256" key="2">
    <source>
        <dbReference type="SAM" id="SignalP"/>
    </source>
</evidence>
<evidence type="ECO:0000313" key="3">
    <source>
        <dbReference type="EMBL" id="CAZ97785.1"/>
    </source>
</evidence>
<dbReference type="RefSeq" id="WP_013994975.1">
    <property type="nucleotide sequence ID" value="NC_015844.1"/>
</dbReference>
<feature type="region of interest" description="Disordered" evidence="1">
    <location>
        <begin position="2040"/>
        <end position="2090"/>
    </location>
</feature>
<feature type="compositionally biased region" description="Acidic residues" evidence="1">
    <location>
        <begin position="3376"/>
        <end position="3393"/>
    </location>
</feature>
<dbReference type="InterPro" id="IPR026341">
    <property type="entry name" value="T9SS_type_B"/>
</dbReference>
<feature type="compositionally biased region" description="Basic and acidic residues" evidence="1">
    <location>
        <begin position="2554"/>
        <end position="2563"/>
    </location>
</feature>
<feature type="compositionally biased region" description="Acidic residues" evidence="1">
    <location>
        <begin position="2735"/>
        <end position="2755"/>
    </location>
</feature>
<feature type="region of interest" description="Disordered" evidence="1">
    <location>
        <begin position="2642"/>
        <end position="3480"/>
    </location>
</feature>
<feature type="region of interest" description="Disordered" evidence="1">
    <location>
        <begin position="3702"/>
        <end position="3731"/>
    </location>
</feature>
<dbReference type="NCBIfam" id="TIGR04131">
    <property type="entry name" value="Bac_Flav_CTERM"/>
    <property type="match status" value="1"/>
</dbReference>
<sequence length="3855" mass="405891">MKFSLKTGILAVVLTFVYAINSNAQLENNRYKVDVNPQDLATCGGVNNSLEEVTILGKNANCHDFSITFDLPLGIEYVSGTVTITAQSGSGDYVISEGGTSSDPIFTILRPNDENWQVNDVVTFTFERSANCDAVEFSGSGGIFKDAYTINFQDAGGANSDSESDPPSYDLMAASLNISSIPTINANVGQTYVRDIVIAQGGNGCTESFTYYVNIGEDVRDGYSLSYNGTPLKTISEVDGVYTYNIDLNVSPFEKAVGNINSCFENGETIVLQEEFRVDDCIDTAVVHNAYWGCSPGETCQAASPQTGSLNFGTSVPAIALTKVGSTTPDLCNAVTYTVKIENTKTTEGSMALDVGINLGMGHNTSAVTTKYTNPLWDFDYYNTRQVSNFRFGTNASFEPGTKPSTSYPGRGSGNTISIPPNFFTSDPDGPNYGFDDLDKDGFYDDLPPNASTELSFDFEISPRDVCGTGRYDYMGWEHTYFDVYFKDQCKGDRVPERIDLNYFNILRDYQSVTEIEAPTDITNNEDFTLKIAPSIYAGGSGRPTIDGDAIFSNKASSLWTITIDVPAGMELQASASPDFSQSGSQITYTTTNMSGNTFKEWVEFPLTYTCGTNGMKSISYTTNFTATGSSGVCWSQDIHCGTVNIFTHCPGGCVGPVIEDFTAERITAGWTDETMSTTVVLDENTDGIKKYLAGDQMKVTTKASINNVSLDNLYFDLTYNTASAAAGGAGIITLVDSKITINDTPSTSQSGVLANAPVLTTNGSTEHLLTFDLSDDRSLIGPGYEYEGDATESDVVELELIFEFSKDFQVVDYFELTNFRGEFYAYTDSAHTEANRVGCDTWGDRAYYSRPNIYGSNQTRSGEGCTPSLGYMYFTHNMSPSDMFADEYRPMTIWESTVVDIPEGARFTGNVTSNAFSSNNYSTATGEFVATESNGQVIITPGPNFVNRDQTGLVYQRFEVEFVGTCNSPTEASYDYTINYQDFAYASPVSTSFTNTNKFSYTQPTFIVQSPLPTVNGDAYKVDFDVNISNTSPQDIDYNWLQVTVPVGINITDAFSVSGGVETAVNFYQAGDKTWIEAGAIASGATKSIRFKGDFEDCSDLTVLVEHGWDCLGYPGYPDTHVDVSDFQAVGASCYQNSTSITLEPKNAQVQIGITDQPVSSQDLCTPFHVELDIISAQLADLVNPRLEFAIPGGATGIDIVEAEVEYPKNSGNSETVSVTITDGTATVNLMEHSGIAAISGIAGNPANNSVDDRTAHVDLELQLMCDFISNSPLTFKVYGESPCGDPAFGNGSRVVSDAIEATGAVAPYDALSTINLPGFGAPIQGCGVTETINVETLIAGSNSTGASDYALIELRPGIEYVDASFTGTGTHVATFESVTTVGDHQEIIIKYPAGVAPGESISFDFDFITTNEGICDDTEEIHITNYVTVGTMSCGGTACSEFQVSTGFSYETMPLEKPVLAGTANDSFFTVDTGNNYEYNLSIDIENLSALDAAAGYTYNVYCADVNGEILGAAIATGTVASTVPNSSTIVEEIVFTTAGAACSGNNLIVEFLPSSTNCQCEAIQIEVPVVSGAPLNLDNDNDGIPDVIEVYNGDADGDGVLDYEDPDFCAANFDGVDGWDCATMGLPDPDADLDGDGTPNYYDTDFPACGGLNANGVCINFDTDGDGVPNHLDLDSDNDGITDIVELGEGNKDADGDGVLDNLTDVDNDGLADVVDNDTTDGPEGSVPCTPQIGCVQTNSTSNIFDTDGDGTTDNSGDFDGDGIINAYDLDSDNDGILDTVEAQATSSFNAPGAIDPATGIPVVGTDTDGIDPIDTDGDGNPDYLDLDADNDGVTDTLEAGGADTDGDGAIDGFTDADGNGVADSVDATPLPDGDSDNDGVLDRLDLDSDNDGIPDVTEAGGVDGDGDGIIDTFMTDADNDGLADSVDPVGPATAGTPLENPDTDGDGLDDRLDLDSDNDGIPDVLEAGGTDPDNDGRIGTGAIADDDGDGLSNIVDTDDNTTQGTPGDGGGTALPISDFDGDGLPDYLDIDSDNDGITDTTEAGGTDVDGDGRIDGFDDTTTTDGWDDATAASPLLIPDTDEDGKSDYLDIDADDDGIPDNVEAQTTAGYVAPANAEATNGLDTNYPTGLTPVDTDGDLIPDYLDPDSDNDGVYDVFEAGQGIIMDPLADSDNDGLNDAFDDTPGNDVNNDLDIGALATDNVDDLDPNEVDFRSILDTDGDGIMDTVDIDDDNDGILDVDENNCSYITTSQTLHSNISTLQSANAVVEAGVKYFFDIENVATGGILTGVAQDGVFEGRTINVYLTEPARGGATINGSTAVYYSDFTQNTVDPSSGGIVNNGYYLFYAIVDLNGNGTYEDGVDELLGPVDPLVPTSIPVSTNSGSLYFYYNDGQFDDNLANITYGIKTENCDTDGDGIPDSIDLDSDNDGIPDITEAGGTDTDGDGRVDYPTPGDPTSMVDANNDGLADEFETNPLPDEDSDNDGVKDRLDLDSDNDGIPDVTEAGGSDADGDGVIDTHATDTDHDGLADSVDPVGPATSGTPLENPDTDGDGRDDRLDTDSDNDGISDVTEAGGSDPDNDGIIGTGPIEDADGDGLSDIVDTDGTGTALPIDDFDGDNVPNHLDLDSDNDGILDVLESGNGALDTNNDGMIDSNDTGFADADNNGQADSSEGTTPVNTDGTGNPDYLDIDADDDGIPDNVEAQPTTGYEAPDNTFDANGVDTNYPNGITPEDTDGDGTPDYLDADSDDDGYSDVVEAGQGSLTGTDTDGDGLDDGFDDTPGNDVNNDLDAGAIDTDNDDDTNTDEVDFRSILDHDQDGIPDTVDLDDDNDGIADVDESKGTDPSADDDNDGVPNYLDDDPADPTIGDDNGMVEPDFDFDGDGIPNHFDLDSDNDGILDVLESGNGDLDTNNDGMIDSNDTGFADADNNGQADSSEGTTPVNTDGTGNPDYLDIDADDDGTPDNVEAQPTTGYVAPADAFDANGVDTNYPGGLVPEDTDGDGTPDYLDADSDNDGIDDVLEAGQGTLTGTDSDNDGLDDGFDDTPGHDVNNDLDTGADGTDNEDDADLTEVDFRSVLDHDQDGIPDTVDLDDDNDGIADVDESKGTDPSADDDNDGVPNYLDDDPADPTIGDDNGMVEPDFDFDGDGIPNHFDLDSDNDGILDVLESGNGDLDTNNDGMIDSNDTGFADADNNGQADSSEGTTPVNTDGTGNPNYLDIDADDDGIPDNVEAQPTTGYEAPDNTFDANGVDTNYPNGITPVDTDGDGTPDYLDADSDDDGYSDVVEAGQGSLTGTDSDNDGLDDGFDDTPGHDVNNDLDTGADGTDNEDDADLTEVDFRSVLDHDQDGIPDTVDLDDDNDGIADVDESKGTDPSADDDNDGVPNYLDDDPADPTIGDDNGMVEPDFDFDGDGIPNHFDLDSDNDGILDVLESGNGDLDTNNDGMIDSNDTGFADADNNGQADSSEGTTPVNTDGTGNPDYLDIDADDDGIPDNVEAQPTTGYVVPADAFDANGVDTNYPNGITPEDTDGDGTPDYLDADSDNDGILDIEEAGQGSLTGTDSDNDGLDDGFDDTPGNDVNNDLDTGADGTDNDDDPTTPEVDFREMGDSDGDGVLDTQEEADGTDPNNPCDYVIEHVTLDFSGDYLVADCDGDGVTNGQELEDGTNPEDPCDYDEASISLEQGGDYLISDCDEDGLTTSQEEAIGTDPNNADTDGDTIPDGQELEDGTDPLNPCDSINGVPTLEAGCDPELVETGISVTNEIITPDNDGVNDYFEIDNIESFPNNKVQIYNRWGVLVYEMSGYDNGPASFRGVSNGRATIQVDSKLPVGVYFYVIKYENKGEYLSKAGYLYVNR</sequence>
<feature type="compositionally biased region" description="Acidic residues" evidence="1">
    <location>
        <begin position="2799"/>
        <end position="2809"/>
    </location>
</feature>
<feature type="compositionally biased region" description="Acidic residues" evidence="1">
    <location>
        <begin position="2771"/>
        <end position="2781"/>
    </location>
</feature>
<feature type="compositionally biased region" description="Polar residues" evidence="1">
    <location>
        <begin position="3439"/>
        <end position="3452"/>
    </location>
</feature>
<feature type="compositionally biased region" description="Polar residues" evidence="1">
    <location>
        <begin position="3459"/>
        <end position="3477"/>
    </location>
</feature>
<feature type="region of interest" description="Disordered" evidence="1">
    <location>
        <begin position="3512"/>
        <end position="3630"/>
    </location>
</feature>
<feature type="chain" id="PRO_5003402178" evidence="2">
    <location>
        <begin position="25"/>
        <end position="3855"/>
    </location>
</feature>
<feature type="compositionally biased region" description="Polar residues" evidence="1">
    <location>
        <begin position="2931"/>
        <end position="2949"/>
    </location>
</feature>
<feature type="compositionally biased region" description="Basic and acidic residues" evidence="1">
    <location>
        <begin position="2810"/>
        <end position="2821"/>
    </location>
</feature>
<dbReference type="GO" id="GO:0005509">
    <property type="term" value="F:calcium ion binding"/>
    <property type="evidence" value="ECO:0007669"/>
    <property type="project" value="InterPro"/>
</dbReference>